<dbReference type="EMBL" id="MFIX01000112">
    <property type="protein sequence ID" value="OGG04570.1"/>
    <property type="molecule type" value="Genomic_DNA"/>
</dbReference>
<dbReference type="InterPro" id="IPR001375">
    <property type="entry name" value="Peptidase_S9_cat"/>
</dbReference>
<dbReference type="PANTHER" id="PTHR22946">
    <property type="entry name" value="DIENELACTONE HYDROLASE DOMAIN-CONTAINING PROTEIN-RELATED"/>
    <property type="match status" value="1"/>
</dbReference>
<dbReference type="InterPro" id="IPR050261">
    <property type="entry name" value="FrsA_esterase"/>
</dbReference>
<dbReference type="SUPFAM" id="SSF53474">
    <property type="entry name" value="alpha/beta-Hydrolases"/>
    <property type="match status" value="1"/>
</dbReference>
<evidence type="ECO:0000259" key="2">
    <source>
        <dbReference type="Pfam" id="PF00326"/>
    </source>
</evidence>
<dbReference type="Gene3D" id="3.40.50.1820">
    <property type="entry name" value="alpha/beta hydrolase"/>
    <property type="match status" value="1"/>
</dbReference>
<keyword evidence="1" id="KW-0378">Hydrolase</keyword>
<dbReference type="AlphaFoldDB" id="A0A1F5YWK5"/>
<organism evidence="3 4">
    <name type="scientific">Candidatus Glassbacteria bacterium RIFCSPLOWO2_12_FULL_58_11</name>
    <dbReference type="NCBI Taxonomy" id="1817867"/>
    <lineage>
        <taxon>Bacteria</taxon>
        <taxon>Candidatus Glassiibacteriota</taxon>
    </lineage>
</organism>
<evidence type="ECO:0000313" key="4">
    <source>
        <dbReference type="Proteomes" id="UP000179129"/>
    </source>
</evidence>
<dbReference type="GO" id="GO:0008236">
    <property type="term" value="F:serine-type peptidase activity"/>
    <property type="evidence" value="ECO:0007669"/>
    <property type="project" value="InterPro"/>
</dbReference>
<name>A0A1F5YWK5_9BACT</name>
<protein>
    <recommendedName>
        <fullName evidence="2">Peptidase S9 prolyl oligopeptidase catalytic domain-containing protein</fullName>
    </recommendedName>
</protein>
<dbReference type="InterPro" id="IPR029058">
    <property type="entry name" value="AB_hydrolase_fold"/>
</dbReference>
<dbReference type="Pfam" id="PF00326">
    <property type="entry name" value="Peptidase_S9"/>
    <property type="match status" value="1"/>
</dbReference>
<dbReference type="PANTHER" id="PTHR22946:SF9">
    <property type="entry name" value="POLYKETIDE TRANSFERASE AF380"/>
    <property type="match status" value="1"/>
</dbReference>
<dbReference type="GO" id="GO:0006508">
    <property type="term" value="P:proteolysis"/>
    <property type="evidence" value="ECO:0007669"/>
    <property type="project" value="InterPro"/>
</dbReference>
<evidence type="ECO:0000313" key="3">
    <source>
        <dbReference type="EMBL" id="OGG04570.1"/>
    </source>
</evidence>
<reference evidence="3 4" key="1">
    <citation type="journal article" date="2016" name="Nat. Commun.">
        <title>Thousands of microbial genomes shed light on interconnected biogeochemical processes in an aquifer system.</title>
        <authorList>
            <person name="Anantharaman K."/>
            <person name="Brown C.T."/>
            <person name="Hug L.A."/>
            <person name="Sharon I."/>
            <person name="Castelle C.J."/>
            <person name="Probst A.J."/>
            <person name="Thomas B.C."/>
            <person name="Singh A."/>
            <person name="Wilkins M.J."/>
            <person name="Karaoz U."/>
            <person name="Brodie E.L."/>
            <person name="Williams K.H."/>
            <person name="Hubbard S.S."/>
            <person name="Banfield J.F."/>
        </authorList>
    </citation>
    <scope>NUCLEOTIDE SEQUENCE [LARGE SCALE GENOMIC DNA]</scope>
</reference>
<proteinExistence type="predicted"/>
<gene>
    <name evidence="3" type="ORF">A3F83_03050</name>
</gene>
<accession>A0A1F5YWK5</accession>
<comment type="caution">
    <text evidence="3">The sequence shown here is derived from an EMBL/GenBank/DDBJ whole genome shotgun (WGS) entry which is preliminary data.</text>
</comment>
<sequence>MCRKYGTAAMFAFWLIVLICPGGCSRAAEKESRMGQQSMNDSLAGWPREVRKVEIVSSRDSAIQPALFWLPESGGQPAPLLVALHTWSGDYLQADGALWLEQARRRGWVFIHPDFRGPDDNPQATGSETATADILDAVEFAKVQVAVDTQRIYLAGLSGGGHMSLLTASRSPALWAGVSAWVPIADLARWHAECVERGNKYAADMEASCGGAPGASTAADSQYALRSSLPSLGALAGVPVEICAGIHDGHTGSVPVGHTLRAFNALAAANGKPEKMLTAEQIAWFEARESVPPELSTEREEDPAFGENKVLFRRSAGPARVTIFEGGHEGLPEAACEWLAVQSKGR</sequence>
<dbReference type="GO" id="GO:0052689">
    <property type="term" value="F:carboxylic ester hydrolase activity"/>
    <property type="evidence" value="ECO:0007669"/>
    <property type="project" value="UniProtKB-ARBA"/>
</dbReference>
<feature type="domain" description="Peptidase S9 prolyl oligopeptidase catalytic" evidence="2">
    <location>
        <begin position="128"/>
        <end position="278"/>
    </location>
</feature>
<dbReference type="Proteomes" id="UP000179129">
    <property type="component" value="Unassembled WGS sequence"/>
</dbReference>
<evidence type="ECO:0000256" key="1">
    <source>
        <dbReference type="ARBA" id="ARBA00022801"/>
    </source>
</evidence>
<dbReference type="STRING" id="1817867.A3F83_03050"/>